<protein>
    <submittedName>
        <fullName evidence="2">Uncharacterized protein</fullName>
    </submittedName>
</protein>
<dbReference type="OrthoDB" id="5954510at2759"/>
<dbReference type="Proteomes" id="UP000186922">
    <property type="component" value="Unassembled WGS sequence"/>
</dbReference>
<comment type="caution">
    <text evidence="2">The sequence shown here is derived from an EMBL/GenBank/DDBJ whole genome shotgun (WGS) entry which is preliminary data.</text>
</comment>
<organism evidence="2 3">
    <name type="scientific">Ramazzottius varieornatus</name>
    <name type="common">Water bear</name>
    <name type="synonym">Tardigrade</name>
    <dbReference type="NCBI Taxonomy" id="947166"/>
    <lineage>
        <taxon>Eukaryota</taxon>
        <taxon>Metazoa</taxon>
        <taxon>Ecdysozoa</taxon>
        <taxon>Tardigrada</taxon>
        <taxon>Eutardigrada</taxon>
        <taxon>Parachela</taxon>
        <taxon>Hypsibioidea</taxon>
        <taxon>Ramazzottiidae</taxon>
        <taxon>Ramazzottius</taxon>
    </lineage>
</organism>
<reference evidence="2 3" key="1">
    <citation type="journal article" date="2016" name="Nat. Commun.">
        <title>Extremotolerant tardigrade genome and improved radiotolerance of human cultured cells by tardigrade-unique protein.</title>
        <authorList>
            <person name="Hashimoto T."/>
            <person name="Horikawa D.D."/>
            <person name="Saito Y."/>
            <person name="Kuwahara H."/>
            <person name="Kozuka-Hata H."/>
            <person name="Shin-I T."/>
            <person name="Minakuchi Y."/>
            <person name="Ohishi K."/>
            <person name="Motoyama A."/>
            <person name="Aizu T."/>
            <person name="Enomoto A."/>
            <person name="Kondo K."/>
            <person name="Tanaka S."/>
            <person name="Hara Y."/>
            <person name="Koshikawa S."/>
            <person name="Sagara H."/>
            <person name="Miura T."/>
            <person name="Yokobori S."/>
            <person name="Miyagawa K."/>
            <person name="Suzuki Y."/>
            <person name="Kubo T."/>
            <person name="Oyama M."/>
            <person name="Kohara Y."/>
            <person name="Fujiyama A."/>
            <person name="Arakawa K."/>
            <person name="Katayama T."/>
            <person name="Toyoda A."/>
            <person name="Kunieda T."/>
        </authorList>
    </citation>
    <scope>NUCLEOTIDE SEQUENCE [LARGE SCALE GENOMIC DNA]</scope>
    <source>
        <strain evidence="2 3">YOKOZUNA-1</strain>
    </source>
</reference>
<dbReference type="EMBL" id="BDGG01000002">
    <property type="protein sequence ID" value="GAU94688.1"/>
    <property type="molecule type" value="Genomic_DNA"/>
</dbReference>
<evidence type="ECO:0000313" key="3">
    <source>
        <dbReference type="Proteomes" id="UP000186922"/>
    </source>
</evidence>
<name>A0A1D1V847_RAMVA</name>
<sequence length="194" mass="21251">MAGMTEQKAEISYDSSNVSDNGAPSAPDYPPPEYYIDVPKGFFGKGMRIAICHYNPDFPGGKNSRSVGHTLNHPAPLPVKASAPPTCWPHDNFVLYKPKSGCPDGWSEGSVHHTLLPNSRIAPSLDSALVEDGVISNYCAHEEQYHQMGKGSYCIAEGTIKEGGIIDKSCPEGFEYNWFIIEDIATNNRNEMNE</sequence>
<feature type="compositionally biased region" description="Polar residues" evidence="1">
    <location>
        <begin position="13"/>
        <end position="22"/>
    </location>
</feature>
<dbReference type="AlphaFoldDB" id="A0A1D1V847"/>
<feature type="region of interest" description="Disordered" evidence="1">
    <location>
        <begin position="1"/>
        <end position="31"/>
    </location>
</feature>
<keyword evidence="3" id="KW-1185">Reference proteome</keyword>
<evidence type="ECO:0000313" key="2">
    <source>
        <dbReference type="EMBL" id="GAU94688.1"/>
    </source>
</evidence>
<proteinExistence type="predicted"/>
<evidence type="ECO:0000256" key="1">
    <source>
        <dbReference type="SAM" id="MobiDB-lite"/>
    </source>
</evidence>
<accession>A0A1D1V847</accession>
<gene>
    <name evidence="2" type="primary">RvY_06413-1</name>
    <name evidence="2" type="synonym">RvY_06413.1</name>
    <name evidence="2" type="ORF">RvY_06413</name>
</gene>